<accession>A0A0S2FHR3</accession>
<dbReference type="RefSeq" id="WP_148649854.1">
    <property type="nucleotide sequence ID" value="NZ_CP011129.1"/>
</dbReference>
<reference evidence="1 2" key="1">
    <citation type="journal article" date="2015" name="BMC Genomics">
        <title>Comparative genomics and metabolic profiling of the genus Lysobacter.</title>
        <authorList>
            <person name="de Bruijn I."/>
            <person name="Cheng X."/>
            <person name="de Jager V."/>
            <person name="Exposito R.G."/>
            <person name="Watrous J."/>
            <person name="Patel N."/>
            <person name="Postma J."/>
            <person name="Dorrestein P.C."/>
            <person name="Kobayashi D."/>
            <person name="Raaijmakers J.M."/>
        </authorList>
    </citation>
    <scope>NUCLEOTIDE SEQUENCE [LARGE SCALE GENOMIC DNA]</scope>
    <source>
        <strain evidence="1 2">76</strain>
    </source>
</reference>
<evidence type="ECO:0000313" key="1">
    <source>
        <dbReference type="EMBL" id="ALN83031.1"/>
    </source>
</evidence>
<evidence type="ECO:0000313" key="2">
    <source>
        <dbReference type="Proteomes" id="UP000060787"/>
    </source>
</evidence>
<gene>
    <name evidence="1" type="ORF">LA76x_4929</name>
</gene>
<dbReference type="PATRIC" id="fig|84531.8.peg.4916"/>
<dbReference type="AlphaFoldDB" id="A0A0S2FHR3"/>
<dbReference type="EMBL" id="CP011129">
    <property type="protein sequence ID" value="ALN83031.1"/>
    <property type="molecule type" value="Genomic_DNA"/>
</dbReference>
<proteinExistence type="predicted"/>
<dbReference type="Proteomes" id="UP000060787">
    <property type="component" value="Chromosome"/>
</dbReference>
<protein>
    <submittedName>
        <fullName evidence="1">Uncharacterized protein</fullName>
    </submittedName>
</protein>
<sequence>MLQKYLDRFNNEPYGPLLPANNSRFFKTLVSIGALFPAKRAVRSQCKVCGAELLRHAWTYDDQSLICLKCGGKVELWQPLAAARVREDWLPAQLSAQLADAEPVCLVPNRLWRLATVSMGQKNVSVYLFRYIWTDEVDQTIAALDADATERQVLLTTKRIVPAELSGNGRMAIPLVKVARIEREGLVTSVEQLESAIALLDPNPERSTPAGRWFELSDDGSVLRLQGEELSLQRKQRAFALAIAEAHDAGQPRPRQSWVLRRAGYSTKNTSISQICSRKEFARFIDWKNGEVAIRRHLLPPA</sequence>
<dbReference type="KEGG" id="lab:LA76x_4929"/>
<keyword evidence="2" id="KW-1185">Reference proteome</keyword>
<name>A0A0S2FHR3_LYSAN</name>
<organism evidence="1 2">
    <name type="scientific">Lysobacter antibioticus</name>
    <dbReference type="NCBI Taxonomy" id="84531"/>
    <lineage>
        <taxon>Bacteria</taxon>
        <taxon>Pseudomonadati</taxon>
        <taxon>Pseudomonadota</taxon>
        <taxon>Gammaproteobacteria</taxon>
        <taxon>Lysobacterales</taxon>
        <taxon>Lysobacteraceae</taxon>
        <taxon>Lysobacter</taxon>
    </lineage>
</organism>